<evidence type="ECO:0000313" key="2">
    <source>
        <dbReference type="EMBL" id="QHT31160.1"/>
    </source>
</evidence>
<dbReference type="AlphaFoldDB" id="A0A6C0ESA4"/>
<organism evidence="2">
    <name type="scientific">viral metagenome</name>
    <dbReference type="NCBI Taxonomy" id="1070528"/>
    <lineage>
        <taxon>unclassified sequences</taxon>
        <taxon>metagenomes</taxon>
        <taxon>organismal metagenomes</taxon>
    </lineage>
</organism>
<proteinExistence type="predicted"/>
<dbReference type="EMBL" id="MN738916">
    <property type="protein sequence ID" value="QHT31160.1"/>
    <property type="molecule type" value="Genomic_DNA"/>
</dbReference>
<protein>
    <submittedName>
        <fullName evidence="2">Uncharacterized protein</fullName>
    </submittedName>
</protein>
<name>A0A6C0ESA4_9ZZZZ</name>
<accession>A0A6C0ESA4</accession>
<evidence type="ECO:0000256" key="1">
    <source>
        <dbReference type="SAM" id="MobiDB-lite"/>
    </source>
</evidence>
<reference evidence="2" key="1">
    <citation type="journal article" date="2020" name="Nature">
        <title>Giant virus diversity and host interactions through global metagenomics.</title>
        <authorList>
            <person name="Schulz F."/>
            <person name="Roux S."/>
            <person name="Paez-Espino D."/>
            <person name="Jungbluth S."/>
            <person name="Walsh D.A."/>
            <person name="Denef V.J."/>
            <person name="McMahon K.D."/>
            <person name="Konstantinidis K.T."/>
            <person name="Eloe-Fadrosh E.A."/>
            <person name="Kyrpides N.C."/>
            <person name="Woyke T."/>
        </authorList>
    </citation>
    <scope>NUCLEOTIDE SEQUENCE</scope>
    <source>
        <strain evidence="2">GVMAG-M-3300009155-2</strain>
    </source>
</reference>
<feature type="region of interest" description="Disordered" evidence="1">
    <location>
        <begin position="573"/>
        <end position="618"/>
    </location>
</feature>
<sequence length="1161" mass="131918">MTTLLQYNDTINCEKNNLTDNYFSIKNTDVNPTANINSINTLQTLAIADTFHDLAKPRNGYDEKRFENKVVNYLLCNQNVELDNDKYKQMKVYTKFLFGEEMSIDTKYEPKVTQIFEKKYNLQPASVSITYDDVLKGGKDVLDKITLSNGSINLIVPSNFSCFDEYASSFSDSLREKNFKIISDFIKKFLYSEKLGDVTTELQGESNKVHFLFDAGTNMIGTIFQVKGSGGIRFNAMACSADSASTSDGLLDPDFPNEYEDDREVNISSNYFTCDKIKCVFKVNDGRKFGEDGISCFSVNFTGKEKAAITENEFNSTASYYFGQMKDTQALTDYNGPCGTAGAGVPYIGQIFKALDDCQTLLERGTQNISAELNKFKSENSRGRIPIADARILNLFNKPYTSEDMLLLNKFVVDYKRTGDYEQILTILRKINKTGSNVGNYTFATVDLLASLFARMHKIPAILQIPGTGRIVLYRSDYFKGSAEDQENYLYDQKVKKLDTFKLEMKPRIALITRFLNTKYDNLIQLRDDLQNILLPKIAANDYISQINIFSIIYKLNVVVRLINESFNDMKSQISQNGGEDNEDISETKSKKRSFIEDDEGPHYWSDPDNLSTKKPKFTSPGDMYFDKKDSSPEIISNIHKLYNTIVDESNINELLELSNYLLENSILKAIVYLEENIPNLLSDTLIPINVSNNSFVVYPLNLVVTKNIVNDQQSKALNADISNLKNSIRNISPTARLSAIHKYIEAANTYYSKCIQSINKFISQVIHIENVYDIDGLMDENGLPISINQANKDLVISNLESELQKVIESIKKVTGTLSQKIPNIKEVIENVTTAFSAVSTNLLIMQPPEDDTKMKTGGGSKQDNNKRQIYYTVQTILLHIFDKSNTFMRGLVPEVDIIPNEKYVINNDTDFLKLLKTISSSYRLSIDEFIRNLYNDTMYELEELAGTFTLSDIVSGENDDVKLDLQTMLKECKLSSINFILYLLSYTLNPEENVYTYKFFDISPTDEANQIPMQNLPELKAIYYSELDKGSDILREAISLSLFGLLEYFYYYTQSNTNNMKTFINYSLTDNDSPEVLKLLKSYQSSPEIYLKSNLYSHIRFITTRLANIIGINTSKFYISETGEARGVGQPKRIGTNGKTYKVAKQRKSSTKNKTIKMKN</sequence>